<dbReference type="Pfam" id="PF00550">
    <property type="entry name" value="PP-binding"/>
    <property type="match status" value="1"/>
</dbReference>
<dbReference type="InterPro" id="IPR001242">
    <property type="entry name" value="Condensation_dom"/>
</dbReference>
<evidence type="ECO:0000256" key="3">
    <source>
        <dbReference type="ARBA" id="ARBA00022553"/>
    </source>
</evidence>
<reference evidence="5" key="1">
    <citation type="submission" date="2020-08" db="EMBL/GenBank/DDBJ databases">
        <title>A bifunctional nitrone conjugated secondary metabolite targeting the ribosome.</title>
        <authorList>
            <person name="Limbrick E.M."/>
            <person name="Graf M."/>
            <person name="Derewacz D.K."/>
            <person name="Nguyen F."/>
            <person name="Spraggins J.M."/>
            <person name="Wieland M."/>
            <person name="Ynigez-Gutierrez A.E."/>
            <person name="Reisman B.J."/>
            <person name="Zinshteyn B."/>
            <person name="McCulloch K."/>
            <person name="Iverson T.M."/>
            <person name="Green R."/>
            <person name="Wilson D.N."/>
            <person name="Bachmann B.O."/>
        </authorList>
    </citation>
    <scope>NUCLEOTIDE SEQUENCE</scope>
    <source>
        <strain evidence="5">Africana</strain>
    </source>
</reference>
<dbReference type="PROSITE" id="PS50075">
    <property type="entry name" value="CARRIER"/>
    <property type="match status" value="1"/>
</dbReference>
<keyword evidence="3" id="KW-0597">Phosphoprotein</keyword>
<comment type="cofactor">
    <cofactor evidence="1">
        <name>pantetheine 4'-phosphate</name>
        <dbReference type="ChEBI" id="CHEBI:47942"/>
    </cofactor>
</comment>
<dbReference type="GO" id="GO:0005737">
    <property type="term" value="C:cytoplasm"/>
    <property type="evidence" value="ECO:0007669"/>
    <property type="project" value="TreeGrafter"/>
</dbReference>
<dbReference type="PANTHER" id="PTHR45527">
    <property type="entry name" value="NONRIBOSOMAL PEPTIDE SYNTHETASE"/>
    <property type="match status" value="1"/>
</dbReference>
<dbReference type="InterPro" id="IPR009081">
    <property type="entry name" value="PP-bd_ACP"/>
</dbReference>
<dbReference type="Gene3D" id="3.40.50.1820">
    <property type="entry name" value="alpha/beta hydrolase"/>
    <property type="match status" value="1"/>
</dbReference>
<dbReference type="EMBL" id="CP058905">
    <property type="protein sequence ID" value="QLJ97723.1"/>
    <property type="molecule type" value="Genomic_DNA"/>
</dbReference>
<evidence type="ECO:0000256" key="2">
    <source>
        <dbReference type="ARBA" id="ARBA00022450"/>
    </source>
</evidence>
<name>A0A7D6CCG7_9ACTN</name>
<dbReference type="GO" id="GO:0044550">
    <property type="term" value="P:secondary metabolite biosynthetic process"/>
    <property type="evidence" value="ECO:0007669"/>
    <property type="project" value="TreeGrafter"/>
</dbReference>
<evidence type="ECO:0000313" key="5">
    <source>
        <dbReference type="EMBL" id="QLJ97723.1"/>
    </source>
</evidence>
<evidence type="ECO:0000259" key="4">
    <source>
        <dbReference type="PROSITE" id="PS50075"/>
    </source>
</evidence>
<dbReference type="InterPro" id="IPR020806">
    <property type="entry name" value="PKS_PP-bd"/>
</dbReference>
<keyword evidence="2" id="KW-0596">Phosphopantetheine</keyword>
<dbReference type="SMART" id="SM00823">
    <property type="entry name" value="PKS_PP"/>
    <property type="match status" value="1"/>
</dbReference>
<dbReference type="PANTHER" id="PTHR45527:SF1">
    <property type="entry name" value="FATTY ACID SYNTHASE"/>
    <property type="match status" value="1"/>
</dbReference>
<dbReference type="Gene3D" id="3.30.559.10">
    <property type="entry name" value="Chloramphenicol acetyltransferase-like domain"/>
    <property type="match status" value="1"/>
</dbReference>
<feature type="domain" description="Carrier" evidence="4">
    <location>
        <begin position="469"/>
        <end position="544"/>
    </location>
</feature>
<evidence type="ECO:0000256" key="1">
    <source>
        <dbReference type="ARBA" id="ARBA00001957"/>
    </source>
</evidence>
<proteinExistence type="predicted"/>
<dbReference type="GO" id="GO:0031177">
    <property type="term" value="F:phosphopantetheine binding"/>
    <property type="evidence" value="ECO:0007669"/>
    <property type="project" value="InterPro"/>
</dbReference>
<organism evidence="5">
    <name type="scientific">Micromonospora carbonacea</name>
    <dbReference type="NCBI Taxonomy" id="47853"/>
    <lineage>
        <taxon>Bacteria</taxon>
        <taxon>Bacillati</taxon>
        <taxon>Actinomycetota</taxon>
        <taxon>Actinomycetes</taxon>
        <taxon>Micromonosporales</taxon>
        <taxon>Micromonosporaceae</taxon>
        <taxon>Micromonospora</taxon>
    </lineage>
</organism>
<sequence>MTRGSQSDAAHVHTPPLSAGQQSLWFLDRLHHGSAEYHIPEAYRLTGALDEPALEQAIDALVRRHEMLRTWYRVVDGRPVQGTSPHTHLPSSIEDISGLPPVLREQRVSNALLGEWYQPFDLGSGAMLRYRLLRLGPQEHVLVLTVHHIASDGWSQAVLRDELSKLYAAFHAGRPDPLPPLATRYSDYVRYQADRNTDSVAYWVRQLAGLPDVLTLPTDRPRTARVTTPGGVIRTPLPGEVTTRLKELGARDGTTLYMTLLALYAALLARHSGQDDIAIGTPVADRPRVEFERLVGFLVNTLVIRVGVRAGEAYRDLVARVRRTVLDAQRHRDAPFERVVDAVSPPRRVDVTPLFQVMFALQAVSDQPLSLAGLRVDALEIPGVRARFDLELHVWESPTTTTLVWVYDDTLFDRERIEHLAADYLGMAARYAEQPMSTVAAPLPVRAPAHAPAAAASAVAPAQPEAPTAGPAEIQQVVGQLFGEVLGLAEVGPDDNFFALGGHSLTALSLAEKLKKTLGVEVDVREVFAAPTVAEMSALLSRRPG</sequence>
<dbReference type="InterPro" id="IPR029058">
    <property type="entry name" value="AB_hydrolase_fold"/>
</dbReference>
<dbReference type="InterPro" id="IPR023213">
    <property type="entry name" value="CAT-like_dom_sf"/>
</dbReference>
<dbReference type="Gene3D" id="3.30.559.30">
    <property type="entry name" value="Nonribosomal peptide synthetase, condensation domain"/>
    <property type="match status" value="1"/>
</dbReference>
<dbReference type="GO" id="GO:0003824">
    <property type="term" value="F:catalytic activity"/>
    <property type="evidence" value="ECO:0007669"/>
    <property type="project" value="InterPro"/>
</dbReference>
<dbReference type="CDD" id="cd19531">
    <property type="entry name" value="LCL_NRPS-like"/>
    <property type="match status" value="1"/>
</dbReference>
<dbReference type="SUPFAM" id="SSF47336">
    <property type="entry name" value="ACP-like"/>
    <property type="match status" value="1"/>
</dbReference>
<protein>
    <recommendedName>
        <fullName evidence="4">Carrier domain-containing protein</fullName>
    </recommendedName>
</protein>
<dbReference type="InterPro" id="IPR036736">
    <property type="entry name" value="ACP-like_sf"/>
</dbReference>
<accession>A0A7D6CCG7</accession>
<dbReference type="GO" id="GO:0043041">
    <property type="term" value="P:amino acid activation for nonribosomal peptide biosynthetic process"/>
    <property type="evidence" value="ECO:0007669"/>
    <property type="project" value="TreeGrafter"/>
</dbReference>
<dbReference type="GO" id="GO:0008610">
    <property type="term" value="P:lipid biosynthetic process"/>
    <property type="evidence" value="ECO:0007669"/>
    <property type="project" value="UniProtKB-ARBA"/>
</dbReference>
<dbReference type="SUPFAM" id="SSF52777">
    <property type="entry name" value="CoA-dependent acyltransferases"/>
    <property type="match status" value="2"/>
</dbReference>
<dbReference type="AlphaFoldDB" id="A0A7D6CCG7"/>
<gene>
    <name evidence="5" type="ORF">HZU44_23580</name>
</gene>
<dbReference type="Pfam" id="PF00668">
    <property type="entry name" value="Condensation"/>
    <property type="match status" value="1"/>
</dbReference>